<evidence type="ECO:0000313" key="2">
    <source>
        <dbReference type="Proteomes" id="UP000054630"/>
    </source>
</evidence>
<dbReference type="AlphaFoldDB" id="A0A0V0SH24"/>
<protein>
    <submittedName>
        <fullName evidence="1">Uncharacterized protein</fullName>
    </submittedName>
</protein>
<organism evidence="1 2">
    <name type="scientific">Trichinella nelsoni</name>
    <dbReference type="NCBI Taxonomy" id="6336"/>
    <lineage>
        <taxon>Eukaryota</taxon>
        <taxon>Metazoa</taxon>
        <taxon>Ecdysozoa</taxon>
        <taxon>Nematoda</taxon>
        <taxon>Enoplea</taxon>
        <taxon>Dorylaimia</taxon>
        <taxon>Trichinellida</taxon>
        <taxon>Trichinellidae</taxon>
        <taxon>Trichinella</taxon>
    </lineage>
</organism>
<gene>
    <name evidence="1" type="ORF">T07_8622</name>
</gene>
<reference evidence="1 2" key="1">
    <citation type="submission" date="2015-01" db="EMBL/GenBank/DDBJ databases">
        <title>Evolution of Trichinella species and genotypes.</title>
        <authorList>
            <person name="Korhonen P.K."/>
            <person name="Edoardo P."/>
            <person name="Giuseppe L.R."/>
            <person name="Gasser R.B."/>
        </authorList>
    </citation>
    <scope>NUCLEOTIDE SEQUENCE [LARGE SCALE GENOMIC DNA]</scope>
    <source>
        <strain evidence="1">ISS37</strain>
    </source>
</reference>
<dbReference type="Proteomes" id="UP000054630">
    <property type="component" value="Unassembled WGS sequence"/>
</dbReference>
<sequence length="108" mass="13053">MYICCSSGYTYLSHDSYNQVQVNCITVWRLNKCKSLVLWIRIILQRLTTDGSQCVQLYLTRLGFQRYCKVLKRHNELLIDFWMVALHDCINYERFLLCYGYLKRLRII</sequence>
<evidence type="ECO:0000313" key="1">
    <source>
        <dbReference type="EMBL" id="KRX26128.1"/>
    </source>
</evidence>
<dbReference type="OrthoDB" id="10474691at2759"/>
<keyword evidence="2" id="KW-1185">Reference proteome</keyword>
<accession>A0A0V0SH24</accession>
<name>A0A0V0SH24_9BILA</name>
<proteinExistence type="predicted"/>
<comment type="caution">
    <text evidence="1">The sequence shown here is derived from an EMBL/GenBank/DDBJ whole genome shotgun (WGS) entry which is preliminary data.</text>
</comment>
<dbReference type="EMBL" id="JYDL01000009">
    <property type="protein sequence ID" value="KRX26128.1"/>
    <property type="molecule type" value="Genomic_DNA"/>
</dbReference>